<feature type="binding site" evidence="5">
    <location>
        <position position="213"/>
    </location>
    <ligand>
        <name>substrate</name>
    </ligand>
</feature>
<dbReference type="InterPro" id="IPR001509">
    <property type="entry name" value="Epimerase_deHydtase"/>
</dbReference>
<dbReference type="GO" id="GO:0050577">
    <property type="term" value="F:GDP-L-fucose synthase activity"/>
    <property type="evidence" value="ECO:0007669"/>
    <property type="project" value="UniProtKB-UniRule"/>
</dbReference>
<feature type="binding site" evidence="5">
    <location>
        <begin position="14"/>
        <end position="20"/>
    </location>
    <ligand>
        <name>NADP(+)</name>
        <dbReference type="ChEBI" id="CHEBI:58349"/>
    </ligand>
</feature>
<evidence type="ECO:0000259" key="6">
    <source>
        <dbReference type="Pfam" id="PF01370"/>
    </source>
</evidence>
<proteinExistence type="inferred from homology"/>
<evidence type="ECO:0000256" key="4">
    <source>
        <dbReference type="ARBA" id="ARBA00023235"/>
    </source>
</evidence>
<dbReference type="OrthoDB" id="9811425at2"/>
<dbReference type="Proteomes" id="UP000006860">
    <property type="component" value="Chromosome"/>
</dbReference>
<dbReference type="GO" id="GO:0016853">
    <property type="term" value="F:isomerase activity"/>
    <property type="evidence" value="ECO:0007669"/>
    <property type="project" value="UniProtKB-KW"/>
</dbReference>
<keyword evidence="2 5" id="KW-0521">NADP</keyword>
<feature type="active site" description="Proton donor/acceptor" evidence="5">
    <location>
        <position position="140"/>
    </location>
</feature>
<dbReference type="Gene3D" id="3.90.25.10">
    <property type="entry name" value="UDP-galactose 4-epimerase, domain 1"/>
    <property type="match status" value="1"/>
</dbReference>
<feature type="site" description="Important for catalytic activity" evidence="5">
    <location>
        <position position="113"/>
    </location>
</feature>
<keyword evidence="3 5" id="KW-0560">Oxidoreductase</keyword>
<keyword evidence="4 5" id="KW-0413">Isomerase</keyword>
<dbReference type="EC" id="1.1.1.271" evidence="5"/>
<feature type="site" description="Important for catalytic activity" evidence="5">
    <location>
        <position position="111"/>
    </location>
</feature>
<feature type="binding site" evidence="5">
    <location>
        <position position="183"/>
    </location>
    <ligand>
        <name>NADP(+)</name>
        <dbReference type="ChEBI" id="CHEBI:58349"/>
    </ligand>
</feature>
<reference evidence="8" key="1">
    <citation type="submission" date="2011-02" db="EMBL/GenBank/DDBJ databases">
        <title>The complete genome of Planctomyces brasiliensis DSM 5305.</title>
        <authorList>
            <person name="Lucas S."/>
            <person name="Copeland A."/>
            <person name="Lapidus A."/>
            <person name="Bruce D."/>
            <person name="Goodwin L."/>
            <person name="Pitluck S."/>
            <person name="Kyrpides N."/>
            <person name="Mavromatis K."/>
            <person name="Pagani I."/>
            <person name="Ivanova N."/>
            <person name="Ovchinnikova G."/>
            <person name="Lu M."/>
            <person name="Detter J.C."/>
            <person name="Han C."/>
            <person name="Land M."/>
            <person name="Hauser L."/>
            <person name="Markowitz V."/>
            <person name="Cheng J.-F."/>
            <person name="Hugenholtz P."/>
            <person name="Woyke T."/>
            <person name="Wu D."/>
            <person name="Tindall B."/>
            <person name="Pomrenke H.G."/>
            <person name="Brambilla E."/>
            <person name="Klenk H.-P."/>
            <person name="Eisen J.A."/>
        </authorList>
    </citation>
    <scope>NUCLEOTIDE SEQUENCE [LARGE SCALE GENOMIC DNA]</scope>
    <source>
        <strain evidence="8">ATCC 49424 / DSM 5305 / JCM 21570 / NBRC 103401 / IFAM 1448</strain>
    </source>
</reference>
<keyword evidence="8" id="KW-1185">Reference proteome</keyword>
<gene>
    <name evidence="5" type="primary">fcl</name>
    <name evidence="7" type="ordered locus">Plabr_1310</name>
</gene>
<organism evidence="7 8">
    <name type="scientific">Rubinisphaera brasiliensis (strain ATCC 49424 / DSM 5305 / JCM 21570 / IAM 15109 / NBRC 103401 / IFAM 1448)</name>
    <name type="common">Planctomyces brasiliensis</name>
    <dbReference type="NCBI Taxonomy" id="756272"/>
    <lineage>
        <taxon>Bacteria</taxon>
        <taxon>Pseudomonadati</taxon>
        <taxon>Planctomycetota</taxon>
        <taxon>Planctomycetia</taxon>
        <taxon>Planctomycetales</taxon>
        <taxon>Planctomycetaceae</taxon>
        <taxon>Rubinisphaera</taxon>
    </lineage>
</organism>
<comment type="catalytic activity">
    <reaction evidence="5">
        <text>GDP-beta-L-fucose + NADP(+) = GDP-4-dehydro-alpha-D-rhamnose + NADPH + H(+)</text>
        <dbReference type="Rhea" id="RHEA:18885"/>
        <dbReference type="ChEBI" id="CHEBI:15378"/>
        <dbReference type="ChEBI" id="CHEBI:57273"/>
        <dbReference type="ChEBI" id="CHEBI:57783"/>
        <dbReference type="ChEBI" id="CHEBI:57964"/>
        <dbReference type="ChEBI" id="CHEBI:58349"/>
        <dbReference type="EC" id="1.1.1.271"/>
    </reaction>
</comment>
<protein>
    <recommendedName>
        <fullName evidence="5">GDP-L-fucose synthase</fullName>
        <ecNumber evidence="5">1.1.1.271</ecNumber>
    </recommendedName>
    <alternativeName>
        <fullName evidence="5">GDP-4-keto-6-deoxy-D-mannose-3,5-epimerase-4-reductase</fullName>
    </alternativeName>
</protein>
<evidence type="ECO:0000313" key="8">
    <source>
        <dbReference type="Proteomes" id="UP000006860"/>
    </source>
</evidence>
<evidence type="ECO:0000313" key="7">
    <source>
        <dbReference type="EMBL" id="ADY58922.1"/>
    </source>
</evidence>
<dbReference type="InterPro" id="IPR036291">
    <property type="entry name" value="NAD(P)-bd_dom_sf"/>
</dbReference>
<feature type="binding site" evidence="5">
    <location>
        <position position="191"/>
    </location>
    <ligand>
        <name>substrate</name>
    </ligand>
</feature>
<comment type="pathway">
    <text evidence="5">Nucleotide-sugar biosynthesis; GDP-L-fucose biosynthesis via de novo pathway; GDP-L-fucose from GDP-alpha-D-mannose: step 2/2.</text>
</comment>
<feature type="binding site" evidence="5">
    <location>
        <position position="206"/>
    </location>
    <ligand>
        <name>substrate</name>
    </ligand>
</feature>
<evidence type="ECO:0000256" key="3">
    <source>
        <dbReference type="ARBA" id="ARBA00023002"/>
    </source>
</evidence>
<feature type="binding site" evidence="5">
    <location>
        <begin position="167"/>
        <end position="170"/>
    </location>
    <ligand>
        <name>NADP(+)</name>
        <dbReference type="ChEBI" id="CHEBI:58349"/>
    </ligand>
</feature>
<dbReference type="EMBL" id="CP002546">
    <property type="protein sequence ID" value="ADY58922.1"/>
    <property type="molecule type" value="Genomic_DNA"/>
</dbReference>
<dbReference type="PANTHER" id="PTHR43238">
    <property type="entry name" value="GDP-L-FUCOSE SYNTHASE"/>
    <property type="match status" value="1"/>
</dbReference>
<sequence length="327" mass="36531">MPVLTPNSRIFITGHRGLVGSALLRALEAEGFTQVLTAGREELDLRDQRAVSDWFAEQRPEFVIHAAGKVGGIQANSEYPADFLYENTLIHATVLHASRETGIEKLLYLGSSCIYPRECPQPMKEDYLLTGPLEQTNYAYAIAKITGLLACRAYRQQYGCDFISAMPTNLYGPGDNFHPENSHVLPAMIRRFHEAKLAGAEAVTVWGTGRPLREFLYVDDLARACLFLLREYSNEKTINVGSGVELSIGELAETIRDIIYPGCEIRFDTSKPDGTPRKLLDSSRLQAMGWSPRTELATGIKQAYAWFLESHWNSEAARTRKSTAETH</sequence>
<accession>F0SNN6</accession>
<comment type="similarity">
    <text evidence="1 5">Belongs to the NAD(P)-dependent epimerase/dehydratase family. Fucose synthase subfamily.</text>
</comment>
<dbReference type="InterPro" id="IPR028614">
    <property type="entry name" value="GDP_fucose/colitose_synth"/>
</dbReference>
<dbReference type="KEGG" id="pbs:Plabr_1310"/>
<dbReference type="HOGENOM" id="CLU_007383_18_0_0"/>
<dbReference type="PANTHER" id="PTHR43238:SF1">
    <property type="entry name" value="GDP-L-FUCOSE SYNTHASE"/>
    <property type="match status" value="1"/>
</dbReference>
<dbReference type="RefSeq" id="WP_013627654.1">
    <property type="nucleotide sequence ID" value="NC_015174.1"/>
</dbReference>
<dbReference type="Gene3D" id="3.40.50.720">
    <property type="entry name" value="NAD(P)-binding Rossmann-like Domain"/>
    <property type="match status" value="1"/>
</dbReference>
<dbReference type="Pfam" id="PF01370">
    <property type="entry name" value="Epimerase"/>
    <property type="match status" value="1"/>
</dbReference>
<keyword evidence="5" id="KW-0511">Multifunctional enzyme</keyword>
<dbReference type="AlphaFoldDB" id="F0SNN6"/>
<evidence type="ECO:0000256" key="1">
    <source>
        <dbReference type="ARBA" id="ARBA00005959"/>
    </source>
</evidence>
<dbReference type="eggNOG" id="COG0451">
    <property type="taxonomic scope" value="Bacteria"/>
</dbReference>
<feature type="domain" description="NAD-dependent epimerase/dehydratase" evidence="6">
    <location>
        <begin position="10"/>
        <end position="241"/>
    </location>
</feature>
<feature type="binding site" evidence="5">
    <location>
        <begin position="109"/>
        <end position="112"/>
    </location>
    <ligand>
        <name>NADP(+)</name>
        <dbReference type="ChEBI" id="CHEBI:58349"/>
    </ligand>
</feature>
<evidence type="ECO:0000256" key="5">
    <source>
        <dbReference type="HAMAP-Rule" id="MF_00956"/>
    </source>
</evidence>
<dbReference type="GO" id="GO:0042351">
    <property type="term" value="P:'de novo' GDP-L-fucose biosynthetic process"/>
    <property type="evidence" value="ECO:0007669"/>
    <property type="project" value="UniProtKB-UniRule"/>
</dbReference>
<feature type="binding site" evidence="5">
    <location>
        <position position="144"/>
    </location>
    <ligand>
        <name>NADP(+)</name>
        <dbReference type="ChEBI" id="CHEBI:58349"/>
    </ligand>
</feature>
<dbReference type="UniPathway" id="UPA00128">
    <property type="reaction ID" value="UER00191"/>
</dbReference>
<dbReference type="CDD" id="cd05239">
    <property type="entry name" value="GDP_FS_SDR_e"/>
    <property type="match status" value="1"/>
</dbReference>
<dbReference type="HAMAP" id="MF_00956">
    <property type="entry name" value="GDP_fucose_synth"/>
    <property type="match status" value="1"/>
</dbReference>
<dbReference type="STRING" id="756272.Plabr_1310"/>
<evidence type="ECO:0000256" key="2">
    <source>
        <dbReference type="ARBA" id="ARBA00022857"/>
    </source>
</evidence>
<dbReference type="SUPFAM" id="SSF51735">
    <property type="entry name" value="NAD(P)-binding Rossmann-fold domains"/>
    <property type="match status" value="1"/>
</dbReference>
<feature type="binding site" evidence="5">
    <location>
        <position position="273"/>
    </location>
    <ligand>
        <name>substrate</name>
    </ligand>
</feature>
<comment type="function">
    <text evidence="5">Catalyzes the two-step NADP-dependent conversion of GDP-4-dehydro-6-deoxy-D-mannose to GDP-fucose, involving an epimerase and a reductase reaction.</text>
</comment>
<dbReference type="GO" id="GO:0070401">
    <property type="term" value="F:NADP+ binding"/>
    <property type="evidence" value="ECO:0007669"/>
    <property type="project" value="UniProtKB-UniRule"/>
</dbReference>
<name>F0SNN6_RUBBR</name>